<keyword evidence="3" id="KW-1185">Reference proteome</keyword>
<organism evidence="2 3">
    <name type="scientific">Pseudobacteriovorax antillogorgiicola</name>
    <dbReference type="NCBI Taxonomy" id="1513793"/>
    <lineage>
        <taxon>Bacteria</taxon>
        <taxon>Pseudomonadati</taxon>
        <taxon>Bdellovibrionota</taxon>
        <taxon>Oligoflexia</taxon>
        <taxon>Oligoflexales</taxon>
        <taxon>Pseudobacteriovoracaceae</taxon>
        <taxon>Pseudobacteriovorax</taxon>
    </lineage>
</organism>
<dbReference type="AlphaFoldDB" id="A0A1Y6CJV9"/>
<proteinExistence type="predicted"/>
<accession>A0A1Y6CJV9</accession>
<dbReference type="OrthoDB" id="6693626at2"/>
<dbReference type="Pfam" id="PF17963">
    <property type="entry name" value="Big_9"/>
    <property type="match status" value="3"/>
</dbReference>
<dbReference type="PROSITE" id="PS51257">
    <property type="entry name" value="PROKAR_LIPOPROTEIN"/>
    <property type="match status" value="1"/>
</dbReference>
<keyword evidence="1" id="KW-0732">Signal</keyword>
<evidence type="ECO:0000313" key="3">
    <source>
        <dbReference type="Proteomes" id="UP000192907"/>
    </source>
</evidence>
<evidence type="ECO:0000313" key="2">
    <source>
        <dbReference type="EMBL" id="SMF57831.1"/>
    </source>
</evidence>
<sequence>MKKSAGLVIALAALSVSCSDMGGLGRVEVSDNRRQVSLDASQPLSVEPSWVFQTFEDQSFQMDILANQWKTTANIQLLEKPELGSLIYDSGKSSWVYQPNADVAGEDRFSIELLDSSGKRTVQPVVANILAVNDAPKTQDILLRLPEDSSIEFDIPVEDPEQSPVSLKLTRETSNGSVEAVGDGSLKIRYTPNANFSGEDSMVVTLNDGELESQATVTFEVMAINDGIIAADGFFETNAGSAFNGSLNWVDPNSNQPITNIEIIRDVTEGDLVIDPNQGDFVYTPRPGYEGDDEFHFRVIKGTRRSNIGKIRFRVNYTNQPPSNCYPNCPQPCPGGDCPSHPPSCPGGDCPSHPPSCPSGDCPDYPSCPSGDCPSHPPSCPSGDCPDYPSCPSGDCPDYPSCPSGDCPSHPQPGHPNQWDVSITCPRTGACYGQIHAEDLEHDKFYYRFGSSPQFGDITDWNQHNGTFTYHPHGGNNHVSEDHFTFWLEDCYGNRSRDYTFGIIYEEYSWTFLQDSFERQQLFSHDPGFHWRFLLDDNGKGIQENDQECKDHICAKIFGQHPYGFGPMADQDKSLFMFGREGQSTHKIFLVSKNFDLSQYSKVDVSFKYLIMDIGDNDSRQHEYTEEYLKAEVCLFGDYECGLNPVDPYRLKSDRWKTVFVNNRETAKNDFNGRNHSRHDWKHASFQVDLSHLESQYPGCHRSNFVFRFKSRLQDGFRNNNYYKNIEDAVAIDFVKMKAQ</sequence>
<dbReference type="NCBIfam" id="NF012211">
    <property type="entry name" value="tand_rpt_95"/>
    <property type="match status" value="2"/>
</dbReference>
<evidence type="ECO:0008006" key="4">
    <source>
        <dbReference type="Google" id="ProtNLM"/>
    </source>
</evidence>
<dbReference type="Proteomes" id="UP000192907">
    <property type="component" value="Unassembled WGS sequence"/>
</dbReference>
<evidence type="ECO:0000256" key="1">
    <source>
        <dbReference type="SAM" id="SignalP"/>
    </source>
</evidence>
<reference evidence="3" key="1">
    <citation type="submission" date="2017-04" db="EMBL/GenBank/DDBJ databases">
        <authorList>
            <person name="Varghese N."/>
            <person name="Submissions S."/>
        </authorList>
    </citation>
    <scope>NUCLEOTIDE SEQUENCE [LARGE SCALE GENOMIC DNA]</scope>
    <source>
        <strain evidence="3">RKEM611</strain>
    </source>
</reference>
<dbReference type="STRING" id="1513793.SAMN06296036_11920"/>
<gene>
    <name evidence="2" type="ORF">SAMN06296036_11920</name>
</gene>
<dbReference type="Gene3D" id="2.60.40.3440">
    <property type="match status" value="1"/>
</dbReference>
<protein>
    <recommendedName>
        <fullName evidence="4">Tandem-95 repeat protein</fullName>
    </recommendedName>
</protein>
<feature type="chain" id="PRO_5012350947" description="Tandem-95 repeat protein" evidence="1">
    <location>
        <begin position="23"/>
        <end position="740"/>
    </location>
</feature>
<dbReference type="EMBL" id="FWZT01000019">
    <property type="protein sequence ID" value="SMF57831.1"/>
    <property type="molecule type" value="Genomic_DNA"/>
</dbReference>
<feature type="signal peptide" evidence="1">
    <location>
        <begin position="1"/>
        <end position="22"/>
    </location>
</feature>
<dbReference type="RefSeq" id="WP_132322533.1">
    <property type="nucleotide sequence ID" value="NZ_FWZT01000019.1"/>
</dbReference>
<name>A0A1Y6CJV9_9BACT</name>